<reference evidence="1 2" key="1">
    <citation type="submission" date="2016-10" db="EMBL/GenBank/DDBJ databases">
        <authorList>
            <person name="Varghese N."/>
        </authorList>
    </citation>
    <scope>NUCLEOTIDE SEQUENCE [LARGE SCALE GENOMIC DNA]</scope>
</reference>
<evidence type="ECO:0000313" key="2">
    <source>
        <dbReference type="Proteomes" id="UP000215453"/>
    </source>
</evidence>
<name>A0A1Y6LNT3_ZYMTR</name>
<organism evidence="1 2">
    <name type="scientific">Zymoseptoria tritici ST99CH_1A5</name>
    <dbReference type="NCBI Taxonomy" id="1276529"/>
    <lineage>
        <taxon>Eukaryota</taxon>
        <taxon>Fungi</taxon>
        <taxon>Dikarya</taxon>
        <taxon>Ascomycota</taxon>
        <taxon>Pezizomycotina</taxon>
        <taxon>Dothideomycetes</taxon>
        <taxon>Dothideomycetidae</taxon>
        <taxon>Mycosphaerellales</taxon>
        <taxon>Mycosphaerellaceae</taxon>
        <taxon>Zymoseptoria</taxon>
    </lineage>
</organism>
<evidence type="ECO:0000313" key="1">
    <source>
        <dbReference type="EMBL" id="SMY25118.1"/>
    </source>
</evidence>
<dbReference type="EMBL" id="LT882681">
    <property type="protein sequence ID" value="SMY25118.1"/>
    <property type="molecule type" value="Genomic_DNA"/>
</dbReference>
<protein>
    <submittedName>
        <fullName evidence="1">Uncharacterized protein</fullName>
    </submittedName>
</protein>
<dbReference type="AlphaFoldDB" id="A0A1Y6LNT3"/>
<proteinExistence type="predicted"/>
<accession>A0A1Y6LNT3</accession>
<sequence>MDLSHPSSLPHQHCRCKILIPSNRLPTNLYLERTCTSLRRASPQPKTMKLFICAMLAASVVARAPYSPCTHGGEWAACPYWRCCHPFVCADDKHCHLMCELGGQGCPPGFSCQVAPWDKTNRECV</sequence>
<gene>
    <name evidence="1" type="ORF">ZT1A5_G6560</name>
</gene>
<dbReference type="Proteomes" id="UP000215453">
    <property type="component" value="Chromosome 6"/>
</dbReference>